<protein>
    <submittedName>
        <fullName evidence="5">PQQ-binding-like beta-propeller repeat protein</fullName>
    </submittedName>
</protein>
<dbReference type="InterPro" id="IPR029052">
    <property type="entry name" value="Metallo-depent_PP-like"/>
</dbReference>
<evidence type="ECO:0000256" key="1">
    <source>
        <dbReference type="SAM" id="SignalP"/>
    </source>
</evidence>
<dbReference type="InterPro" id="IPR013783">
    <property type="entry name" value="Ig-like_fold"/>
</dbReference>
<dbReference type="GO" id="GO:0005975">
    <property type="term" value="P:carbohydrate metabolic process"/>
    <property type="evidence" value="ECO:0007669"/>
    <property type="project" value="UniProtKB-ARBA"/>
</dbReference>
<dbReference type="Pfam" id="PF13360">
    <property type="entry name" value="PQQ_2"/>
    <property type="match status" value="2"/>
</dbReference>
<dbReference type="InterPro" id="IPR011047">
    <property type="entry name" value="Quinoprotein_ADH-like_sf"/>
</dbReference>
<dbReference type="InterPro" id="IPR006311">
    <property type="entry name" value="TAT_signal"/>
</dbReference>
<dbReference type="Pfam" id="PF16371">
    <property type="entry name" value="MetallophosN"/>
    <property type="match status" value="1"/>
</dbReference>
<dbReference type="Proteomes" id="UP001149140">
    <property type="component" value="Unassembled WGS sequence"/>
</dbReference>
<dbReference type="SUPFAM" id="SSF50998">
    <property type="entry name" value="Quinoprotein alcohol dehydrogenase-like"/>
    <property type="match status" value="2"/>
</dbReference>
<evidence type="ECO:0000259" key="2">
    <source>
        <dbReference type="Pfam" id="PF00149"/>
    </source>
</evidence>
<dbReference type="SMART" id="SM00564">
    <property type="entry name" value="PQQ"/>
    <property type="match status" value="8"/>
</dbReference>
<dbReference type="PANTHER" id="PTHR34512:SF30">
    <property type="entry name" value="OUTER MEMBRANE PROTEIN ASSEMBLY FACTOR BAMB"/>
    <property type="match status" value="1"/>
</dbReference>
<keyword evidence="1" id="KW-0732">Signal</keyword>
<dbReference type="Gene3D" id="2.130.10.10">
    <property type="entry name" value="YVTN repeat-like/Quinoprotein amine dehydrogenase"/>
    <property type="match status" value="2"/>
</dbReference>
<dbReference type="Gene3D" id="3.60.21.10">
    <property type="match status" value="1"/>
</dbReference>
<dbReference type="RefSeq" id="WP_270038865.1">
    <property type="nucleotide sequence ID" value="NZ_JAPDOD010000004.1"/>
</dbReference>
<keyword evidence="6" id="KW-1185">Reference proteome</keyword>
<dbReference type="Pfam" id="PF10518">
    <property type="entry name" value="TAT_signal"/>
    <property type="match status" value="1"/>
</dbReference>
<gene>
    <name evidence="5" type="ORF">OM076_07485</name>
</gene>
<proteinExistence type="predicted"/>
<evidence type="ECO:0000259" key="3">
    <source>
        <dbReference type="Pfam" id="PF13360"/>
    </source>
</evidence>
<feature type="signal peptide" evidence="1">
    <location>
        <begin position="1"/>
        <end position="20"/>
    </location>
</feature>
<dbReference type="GO" id="GO:0016787">
    <property type="term" value="F:hydrolase activity"/>
    <property type="evidence" value="ECO:0007669"/>
    <property type="project" value="InterPro"/>
</dbReference>
<organism evidence="5 6">
    <name type="scientific">Solirubrobacter ginsenosidimutans</name>
    <dbReference type="NCBI Taxonomy" id="490573"/>
    <lineage>
        <taxon>Bacteria</taxon>
        <taxon>Bacillati</taxon>
        <taxon>Actinomycetota</taxon>
        <taxon>Thermoleophilia</taxon>
        <taxon>Solirubrobacterales</taxon>
        <taxon>Solirubrobacteraceae</taxon>
        <taxon>Solirubrobacter</taxon>
    </lineage>
</organism>
<dbReference type="InterPro" id="IPR015943">
    <property type="entry name" value="WD40/YVTN_repeat-like_dom_sf"/>
</dbReference>
<dbReference type="InterPro" id="IPR018391">
    <property type="entry name" value="PQQ_b-propeller_rpt"/>
</dbReference>
<name>A0A9X3MP75_9ACTN</name>
<reference evidence="5" key="1">
    <citation type="submission" date="2022-10" db="EMBL/GenBank/DDBJ databases">
        <title>The WGS of Solirubrobacter ginsenosidimutans DSM 21036.</title>
        <authorList>
            <person name="Jiang Z."/>
        </authorList>
    </citation>
    <scope>NUCLEOTIDE SEQUENCE</scope>
    <source>
        <strain evidence="5">DSM 21036</strain>
    </source>
</reference>
<feature type="domain" description="Calcineurin-like phosphoesterase N-terminal" evidence="4">
    <location>
        <begin position="55"/>
        <end position="128"/>
    </location>
</feature>
<evidence type="ECO:0000313" key="5">
    <source>
        <dbReference type="EMBL" id="MDA0160099.1"/>
    </source>
</evidence>
<feature type="domain" description="Calcineurin-like phosphoesterase" evidence="2">
    <location>
        <begin position="146"/>
        <end position="336"/>
    </location>
</feature>
<dbReference type="SUPFAM" id="SSF56300">
    <property type="entry name" value="Metallo-dependent phosphatases"/>
    <property type="match status" value="1"/>
</dbReference>
<feature type="domain" description="Pyrrolo-quinoline quinone repeat" evidence="3">
    <location>
        <begin position="551"/>
        <end position="658"/>
    </location>
</feature>
<evidence type="ECO:0000259" key="4">
    <source>
        <dbReference type="Pfam" id="PF16371"/>
    </source>
</evidence>
<dbReference type="InterPro" id="IPR004843">
    <property type="entry name" value="Calcineurin-like_PHP"/>
</dbReference>
<dbReference type="PROSITE" id="PS51318">
    <property type="entry name" value="TAT"/>
    <property type="match status" value="1"/>
</dbReference>
<dbReference type="Gene3D" id="2.60.40.10">
    <property type="entry name" value="Immunoglobulins"/>
    <property type="match status" value="1"/>
</dbReference>
<dbReference type="NCBIfam" id="TIGR01409">
    <property type="entry name" value="TAT_signal_seq"/>
    <property type="match status" value="1"/>
</dbReference>
<dbReference type="EMBL" id="JAPDOD010000004">
    <property type="protein sequence ID" value="MDA0160099.1"/>
    <property type="molecule type" value="Genomic_DNA"/>
</dbReference>
<dbReference type="InterPro" id="IPR002372">
    <property type="entry name" value="PQQ_rpt_dom"/>
</dbReference>
<dbReference type="InterPro" id="IPR019546">
    <property type="entry name" value="TAT_signal_bac_arc"/>
</dbReference>
<feature type="domain" description="Pyrrolo-quinoline quinone repeat" evidence="3">
    <location>
        <begin position="685"/>
        <end position="852"/>
    </location>
</feature>
<dbReference type="Pfam" id="PF00149">
    <property type="entry name" value="Metallophos"/>
    <property type="match status" value="1"/>
</dbReference>
<sequence length="855" mass="92290">MRHNQLSRRNFLRLSGASTAAVVLGTVGADSAIATATKGKNATVTGRVFVDNGGRGKNLAGVLVSDGVNIAVTDQRGEYTLPIDPSRRLTDMVFVSLPDGYEVPVAPASRTPQFFTRIDQLLKGETRRYELAVSKRQGGQKPTGEFIHLTDVHVNRGSDLANNRERFRAQVDQLNALSDRPDFILLSGDLMDAGTVEEFIAYQDAVKDSVDTVFSSVGNHDVSGGPKNDYAEDIENFRHYQGPEWYSFEWRGHHVVVIDNYDAGDFSPSGEPESTRNEQQFNWLKADLQHIDKSRPLIVVAHVALNDPLTIPGTDRYIKLLRKYNVRLALSGHTHRNDVDPNVFPGALTVVTEPGWSPQDGGPVGFRRIILEQDGTFSIPFKQFDVDRRVVVAHPADGSTVPVGKVPLHVSAYDTSSEVKNIAVLLDGRRWGDLERDGAWTWVDDSPDRVDAGAHRLDVRVKDDAGREWTTSTTFTAEKQAQGPAPVAGADWPSFGGGMSHGGKATEAVVPPLSLAWTFRSGGGAILNSSPVVVGGTAYIGLKDENGVDNNGVVAVDLWTGREQWRVHTDAAVDGTPCVVDGRVHFSSIRGTVHTVDAKRGTMLWERRYGVDPADNVQRWWAYACPIAANGLVYQSFGHQIVALDAVSGEQRWAFNGGGANSYYGMPALSEDGKIVYFLSKGDAIWALDALTGAQLWRVNPVDGLYRSTPAVSGGVVYARAGGLVLAVDAATGAEVRRYTGLGYTYNAESPAVAGGELFSPGQNGRVMCFDVASGAAKWTFNAPPTVESTPVVSGDTVYFGSHDGSLYGVDRAAGTLKWRHPIGPWVKSSPAVTGNSVLVGAYDGNLYCFTADAV</sequence>
<comment type="caution">
    <text evidence="5">The sequence shown here is derived from an EMBL/GenBank/DDBJ whole genome shotgun (WGS) entry which is preliminary data.</text>
</comment>
<evidence type="ECO:0000313" key="6">
    <source>
        <dbReference type="Proteomes" id="UP001149140"/>
    </source>
</evidence>
<feature type="chain" id="PRO_5040814688" evidence="1">
    <location>
        <begin position="21"/>
        <end position="855"/>
    </location>
</feature>
<dbReference type="PANTHER" id="PTHR34512">
    <property type="entry name" value="CELL SURFACE PROTEIN"/>
    <property type="match status" value="1"/>
</dbReference>
<dbReference type="AlphaFoldDB" id="A0A9X3MP75"/>
<accession>A0A9X3MP75</accession>
<dbReference type="InterPro" id="IPR032285">
    <property type="entry name" value="Metallophos_N"/>
</dbReference>